<accession>A0A9X3WRH5</accession>
<dbReference type="InterPro" id="IPR024923">
    <property type="entry name" value="PG_synth_SpoVB"/>
</dbReference>
<feature type="transmembrane region" description="Helical" evidence="6">
    <location>
        <begin position="190"/>
        <end position="211"/>
    </location>
</feature>
<evidence type="ECO:0000256" key="4">
    <source>
        <dbReference type="ARBA" id="ARBA00022989"/>
    </source>
</evidence>
<evidence type="ECO:0000313" key="8">
    <source>
        <dbReference type="Proteomes" id="UP001145072"/>
    </source>
</evidence>
<feature type="transmembrane region" description="Helical" evidence="6">
    <location>
        <begin position="43"/>
        <end position="64"/>
    </location>
</feature>
<evidence type="ECO:0000256" key="5">
    <source>
        <dbReference type="ARBA" id="ARBA00023136"/>
    </source>
</evidence>
<feature type="transmembrane region" description="Helical" evidence="6">
    <location>
        <begin position="388"/>
        <end position="409"/>
    </location>
</feature>
<name>A0A9X3WRH5_9BACI</name>
<sequence length="529" mass="58608">MENQSTKQLYKGALLLTLAGLLSKILSAGYRIPLQNITGDLGFYIYQQLYPILGIAMMLSLYGFPTAISKLVAEQKAEGKNLSYSSFYLPIFGLLYIVCAILFLSLYTGSNLIASIMGDSYLAEPLRVTSYIFLVIPLTSFFRGVFQGHNDMGPTAVSQVVEQVIRVSIILIAAVFLVEKGRNLYDIGSIAALGSIIGATITSTVLLFLWFKKKPIGKDTASFQWNFLIRVIFVYGVCISINHMLLLFLQFSDAFTLVPNLVEYGLDIREAKEWKGVFDRGQPLIQLGAVLGSSLALALIPSITKQRLEQNPEQFIVHIQSALKLSFYLATAATVGLIAIFPHVNVLLFRNDLGTMSLRILSVAILVSSLAITTATILQGIGFMYRTALFIVFGLVMKAVLNAVLVPSYGIEGSAIATVVSVSIVMLLNLYQLKKIIPDSSLFYIPWKSFGTAIITLIIFLFVMNQFVFNWFDIASRIEYLVYVLVVSISGAGMYLFVLVIKNGFNHEEMQALPFGELLIEVMQRRNKN</sequence>
<dbReference type="CDD" id="cd13124">
    <property type="entry name" value="MATE_SpoVB_like"/>
    <property type="match status" value="1"/>
</dbReference>
<keyword evidence="8" id="KW-1185">Reference proteome</keyword>
<dbReference type="RefSeq" id="WP_259865805.1">
    <property type="nucleotide sequence ID" value="NZ_JAMQJZ010000020.1"/>
</dbReference>
<dbReference type="AlphaFoldDB" id="A0A9X3WRH5"/>
<dbReference type="InterPro" id="IPR050833">
    <property type="entry name" value="Poly_Biosynth_Transport"/>
</dbReference>
<feature type="transmembrane region" description="Helical" evidence="6">
    <location>
        <begin position="158"/>
        <end position="178"/>
    </location>
</feature>
<keyword evidence="4 6" id="KW-1133">Transmembrane helix</keyword>
<dbReference type="PANTHER" id="PTHR30250:SF29">
    <property type="entry name" value="POLYSACCHARIDE BIOSYNTHESIS PROTEIN C-TERMINAL DOMAIN-CONTAINING PROTEIN"/>
    <property type="match status" value="1"/>
</dbReference>
<reference evidence="7" key="1">
    <citation type="submission" date="2022-06" db="EMBL/GenBank/DDBJ databases">
        <title>Aquibacillus sp. a new bacterium isolated from soil saline samples.</title>
        <authorList>
            <person name="Galisteo C."/>
            <person name="De La Haba R."/>
            <person name="Sanchez-Porro C."/>
            <person name="Ventosa A."/>
        </authorList>
    </citation>
    <scope>NUCLEOTIDE SEQUENCE</scope>
    <source>
        <strain evidence="7">JCM 12387</strain>
    </source>
</reference>
<organism evidence="7 8">
    <name type="scientific">Aquibacillus koreensis</name>
    <dbReference type="NCBI Taxonomy" id="279446"/>
    <lineage>
        <taxon>Bacteria</taxon>
        <taxon>Bacillati</taxon>
        <taxon>Bacillota</taxon>
        <taxon>Bacilli</taxon>
        <taxon>Bacillales</taxon>
        <taxon>Bacillaceae</taxon>
        <taxon>Aquibacillus</taxon>
    </lineage>
</organism>
<feature type="transmembrane region" description="Helical" evidence="6">
    <location>
        <begin position="480"/>
        <end position="501"/>
    </location>
</feature>
<keyword evidence="5 6" id="KW-0472">Membrane</keyword>
<evidence type="ECO:0000256" key="1">
    <source>
        <dbReference type="ARBA" id="ARBA00004651"/>
    </source>
</evidence>
<feature type="transmembrane region" description="Helical" evidence="6">
    <location>
        <begin position="445"/>
        <end position="468"/>
    </location>
</feature>
<feature type="transmembrane region" description="Helical" evidence="6">
    <location>
        <begin position="415"/>
        <end position="433"/>
    </location>
</feature>
<dbReference type="EMBL" id="JAMQJZ010000020">
    <property type="protein sequence ID" value="MDC3422386.1"/>
    <property type="molecule type" value="Genomic_DNA"/>
</dbReference>
<feature type="transmembrane region" description="Helical" evidence="6">
    <location>
        <begin position="85"/>
        <end position="108"/>
    </location>
</feature>
<feature type="transmembrane region" description="Helical" evidence="6">
    <location>
        <begin position="232"/>
        <end position="251"/>
    </location>
</feature>
<dbReference type="InterPro" id="IPR002797">
    <property type="entry name" value="Polysacc_synth"/>
</dbReference>
<evidence type="ECO:0000256" key="3">
    <source>
        <dbReference type="ARBA" id="ARBA00022692"/>
    </source>
</evidence>
<proteinExistence type="predicted"/>
<dbReference type="Pfam" id="PF01943">
    <property type="entry name" value="Polysacc_synt"/>
    <property type="match status" value="1"/>
</dbReference>
<dbReference type="PIRSF" id="PIRSF038958">
    <property type="entry name" value="PG_synth_SpoVB"/>
    <property type="match status" value="1"/>
</dbReference>
<keyword evidence="3 6" id="KW-0812">Transmembrane</keyword>
<comment type="subcellular location">
    <subcellularLocation>
        <location evidence="1">Cell membrane</location>
        <topology evidence="1">Multi-pass membrane protein</topology>
    </subcellularLocation>
</comment>
<evidence type="ECO:0000313" key="7">
    <source>
        <dbReference type="EMBL" id="MDC3422386.1"/>
    </source>
</evidence>
<feature type="transmembrane region" description="Helical" evidence="6">
    <location>
        <begin position="284"/>
        <end position="304"/>
    </location>
</feature>
<keyword evidence="2" id="KW-1003">Cell membrane</keyword>
<feature type="transmembrane region" description="Helical" evidence="6">
    <location>
        <begin position="325"/>
        <end position="348"/>
    </location>
</feature>
<dbReference type="PANTHER" id="PTHR30250">
    <property type="entry name" value="PST FAMILY PREDICTED COLANIC ACID TRANSPORTER"/>
    <property type="match status" value="1"/>
</dbReference>
<evidence type="ECO:0000256" key="6">
    <source>
        <dbReference type="SAM" id="Phobius"/>
    </source>
</evidence>
<feature type="transmembrane region" description="Helical" evidence="6">
    <location>
        <begin position="128"/>
        <end position="146"/>
    </location>
</feature>
<evidence type="ECO:0000256" key="2">
    <source>
        <dbReference type="ARBA" id="ARBA00022475"/>
    </source>
</evidence>
<comment type="caution">
    <text evidence="7">The sequence shown here is derived from an EMBL/GenBank/DDBJ whole genome shotgun (WGS) entry which is preliminary data.</text>
</comment>
<feature type="transmembrane region" description="Helical" evidence="6">
    <location>
        <begin position="360"/>
        <end position="381"/>
    </location>
</feature>
<dbReference type="GO" id="GO:0005886">
    <property type="term" value="C:plasma membrane"/>
    <property type="evidence" value="ECO:0007669"/>
    <property type="project" value="UniProtKB-SubCell"/>
</dbReference>
<protein>
    <submittedName>
        <fullName evidence="7">Polysaccharide biosynthesis protein</fullName>
    </submittedName>
</protein>
<gene>
    <name evidence="7" type="ORF">NC661_18705</name>
</gene>
<dbReference type="Proteomes" id="UP001145072">
    <property type="component" value="Unassembled WGS sequence"/>
</dbReference>